<evidence type="ECO:0000256" key="1">
    <source>
        <dbReference type="SAM" id="MobiDB-lite"/>
    </source>
</evidence>
<organism evidence="2 3">
    <name type="scientific">Mesorhizobium plurifarium</name>
    <dbReference type="NCBI Taxonomy" id="69974"/>
    <lineage>
        <taxon>Bacteria</taxon>
        <taxon>Pseudomonadati</taxon>
        <taxon>Pseudomonadota</taxon>
        <taxon>Alphaproteobacteria</taxon>
        <taxon>Hyphomicrobiales</taxon>
        <taxon>Phyllobacteriaceae</taxon>
        <taxon>Mesorhizobium</taxon>
    </lineage>
</organism>
<dbReference type="Proteomes" id="UP000045285">
    <property type="component" value="Unassembled WGS sequence"/>
</dbReference>
<protein>
    <submittedName>
        <fullName evidence="2">Uncharacterized protein</fullName>
    </submittedName>
</protein>
<keyword evidence="3" id="KW-1185">Reference proteome</keyword>
<dbReference type="EMBL" id="CCMZ01000010">
    <property type="protein sequence ID" value="CDX15438.1"/>
    <property type="molecule type" value="Genomic_DNA"/>
</dbReference>
<accession>A0A090DNN8</accession>
<sequence>MTRSNFCSASLDTATSPPLTKVAGNGSSPAISLSMPLCMIKVPCLLVPFFHRGCASCILDPATSFSRDSLPPPATIVATRARDQLPAPHAGFRQRQGNTLPPGKTPARHRPPCTITPVPYRTEETNQAARGIVPRHEFRHFVLADSGWVRGLEPVPSMDGHYRNRCG</sequence>
<reference evidence="3" key="1">
    <citation type="submission" date="2014-08" db="EMBL/GenBank/DDBJ databases">
        <authorList>
            <person name="Moulin L."/>
        </authorList>
    </citation>
    <scope>NUCLEOTIDE SEQUENCE [LARGE SCALE GENOMIC DNA]</scope>
</reference>
<evidence type="ECO:0000313" key="3">
    <source>
        <dbReference type="Proteomes" id="UP000045285"/>
    </source>
</evidence>
<feature type="region of interest" description="Disordered" evidence="1">
    <location>
        <begin position="86"/>
        <end position="118"/>
    </location>
</feature>
<proteinExistence type="predicted"/>
<evidence type="ECO:0000313" key="2">
    <source>
        <dbReference type="EMBL" id="CDX15438.1"/>
    </source>
</evidence>
<dbReference type="AlphaFoldDB" id="A0A090DNN8"/>
<gene>
    <name evidence="2" type="ORF">MPL3356_180088</name>
</gene>
<name>A0A090DNN8_MESPL</name>